<evidence type="ECO:0000256" key="8">
    <source>
        <dbReference type="ARBA" id="ARBA00023125"/>
    </source>
</evidence>
<comment type="similarity">
    <text evidence="1 15">Belongs to the helicase family. RecG subfamily.</text>
</comment>
<keyword evidence="19" id="KW-1185">Reference proteome</keyword>
<accession>I2GLC2</accession>
<keyword evidence="6 15" id="KW-0347">Helicase</keyword>
<evidence type="ECO:0000256" key="11">
    <source>
        <dbReference type="ARBA" id="ARBA00023235"/>
    </source>
</evidence>
<comment type="function">
    <text evidence="15">Plays a critical role in recombination and DNA repair. Helps process Holliday junction intermediates to mature products by catalyzing branch migration. Has replication fork regression activity, unwinds stalled or blocked replication forks to make a HJ that can be resolved. Has a DNA unwinding activity characteristic of a DNA helicase with 3'-5' polarity.</text>
</comment>
<dbReference type="STRING" id="1185876.BN8_03896"/>
<comment type="catalytic activity">
    <reaction evidence="14 15">
        <text>ATP + H2O = ADP + phosphate + H(+)</text>
        <dbReference type="Rhea" id="RHEA:13065"/>
        <dbReference type="ChEBI" id="CHEBI:15377"/>
        <dbReference type="ChEBI" id="CHEBI:15378"/>
        <dbReference type="ChEBI" id="CHEBI:30616"/>
        <dbReference type="ChEBI" id="CHEBI:43474"/>
        <dbReference type="ChEBI" id="CHEBI:456216"/>
        <dbReference type="EC" id="5.6.2.4"/>
    </reaction>
</comment>
<dbReference type="CDD" id="cd04488">
    <property type="entry name" value="RecG_wedge_OBF"/>
    <property type="match status" value="1"/>
</dbReference>
<evidence type="ECO:0000256" key="5">
    <source>
        <dbReference type="ARBA" id="ARBA00022801"/>
    </source>
</evidence>
<dbReference type="Gene3D" id="3.40.50.300">
    <property type="entry name" value="P-loop containing nucleotide triphosphate hydrolases"/>
    <property type="match status" value="2"/>
</dbReference>
<dbReference type="Proteomes" id="UP000009309">
    <property type="component" value="Unassembled WGS sequence"/>
</dbReference>
<keyword evidence="11" id="KW-0413">Isomerase</keyword>
<dbReference type="InterPro" id="IPR014001">
    <property type="entry name" value="Helicase_ATP-bd"/>
</dbReference>
<dbReference type="NCBIfam" id="TIGR00643">
    <property type="entry name" value="recG"/>
    <property type="match status" value="1"/>
</dbReference>
<dbReference type="GO" id="GO:0016887">
    <property type="term" value="F:ATP hydrolysis activity"/>
    <property type="evidence" value="ECO:0007669"/>
    <property type="project" value="RHEA"/>
</dbReference>
<evidence type="ECO:0000256" key="1">
    <source>
        <dbReference type="ARBA" id="ARBA00007504"/>
    </source>
</evidence>
<evidence type="ECO:0000313" key="19">
    <source>
        <dbReference type="Proteomes" id="UP000009309"/>
    </source>
</evidence>
<dbReference type="CDD" id="cd17992">
    <property type="entry name" value="DEXHc_RecG"/>
    <property type="match status" value="1"/>
</dbReference>
<evidence type="ECO:0000256" key="2">
    <source>
        <dbReference type="ARBA" id="ARBA00017846"/>
    </source>
</evidence>
<feature type="domain" description="Helicase ATP-binding" evidence="16">
    <location>
        <begin position="290"/>
        <end position="453"/>
    </location>
</feature>
<keyword evidence="4 15" id="KW-0227">DNA damage</keyword>
<evidence type="ECO:0000256" key="4">
    <source>
        <dbReference type="ARBA" id="ARBA00022763"/>
    </source>
</evidence>
<dbReference type="GO" id="GO:0005524">
    <property type="term" value="F:ATP binding"/>
    <property type="evidence" value="ECO:0007669"/>
    <property type="project" value="UniProtKB-KW"/>
</dbReference>
<dbReference type="Pfam" id="PF19833">
    <property type="entry name" value="RecG_dom3_C"/>
    <property type="match status" value="1"/>
</dbReference>
<proteinExistence type="inferred from homology"/>
<dbReference type="SUPFAM" id="SSF50249">
    <property type="entry name" value="Nucleic acid-binding proteins"/>
    <property type="match status" value="1"/>
</dbReference>
<dbReference type="Pfam" id="PF17191">
    <property type="entry name" value="RecG_wedge"/>
    <property type="match status" value="1"/>
</dbReference>
<keyword evidence="7 15" id="KW-0067">ATP-binding</keyword>
<keyword evidence="5 15" id="KW-0378">Hydrolase</keyword>
<keyword evidence="9 15" id="KW-0233">DNA recombination</keyword>
<protein>
    <recommendedName>
        <fullName evidence="2 15">ATP-dependent DNA helicase RecG</fullName>
        <ecNumber evidence="13 15">5.6.2.4</ecNumber>
    </recommendedName>
</protein>
<evidence type="ECO:0000256" key="9">
    <source>
        <dbReference type="ARBA" id="ARBA00023172"/>
    </source>
</evidence>
<dbReference type="Pfam" id="PF00271">
    <property type="entry name" value="Helicase_C"/>
    <property type="match status" value="1"/>
</dbReference>
<name>I2GLC2_9BACT</name>
<reference evidence="18 19" key="1">
    <citation type="journal article" date="2012" name="J. Bacteriol.">
        <title>Genome Sequence of the Filamentous Bacterium Fibrisoma limi BUZ 3T.</title>
        <authorList>
            <person name="Filippini M."/>
            <person name="Qi W."/>
            <person name="Jaenicke S."/>
            <person name="Goesmann A."/>
            <person name="Smits T.H."/>
            <person name="Bagheri H.C."/>
        </authorList>
    </citation>
    <scope>NUCLEOTIDE SEQUENCE [LARGE SCALE GENOMIC DNA]</scope>
    <source>
        <strain evidence="19">BUZ 3T</strain>
    </source>
</reference>
<dbReference type="eggNOG" id="COG1200">
    <property type="taxonomic scope" value="Bacteria"/>
</dbReference>
<dbReference type="NCBIfam" id="NF008168">
    <property type="entry name" value="PRK10917.2-2"/>
    <property type="match status" value="1"/>
</dbReference>
<dbReference type="EC" id="5.6.2.4" evidence="13 15"/>
<dbReference type="PANTHER" id="PTHR47964">
    <property type="entry name" value="ATP-DEPENDENT DNA HELICASE HOMOLOG RECG, CHLOROPLASTIC"/>
    <property type="match status" value="1"/>
</dbReference>
<evidence type="ECO:0000256" key="15">
    <source>
        <dbReference type="RuleBase" id="RU363016"/>
    </source>
</evidence>
<dbReference type="PANTHER" id="PTHR47964:SF1">
    <property type="entry name" value="ATP-DEPENDENT DNA HELICASE HOMOLOG RECG, CHLOROPLASTIC"/>
    <property type="match status" value="1"/>
</dbReference>
<keyword evidence="8" id="KW-0238">DNA-binding</keyword>
<dbReference type="NCBIfam" id="NF008165">
    <property type="entry name" value="PRK10917.1-3"/>
    <property type="match status" value="1"/>
</dbReference>
<sequence length="707" mass="81198">MPGSPMTERTTFFNTPLSYLKGLGPQRTELLNKELNLFTYGDLIQYYPFRYDDRTRFYTISELMESMPSAQVRGRLRDWYFEGEGPKRRLVATFTDGTGTMHLVWFQGINAIEKFLRREGEYVAYGKPQSFNGQFSIVHPELQNVTPDAEIEQGFFPVYNLTEKLRRRHLDSKMIGKIMRILLELSWNHIRETLPESLVQQYRLIGKREALWNIHLPQNQAWLRQAERRLKFEELFYNQLRLIMNKLMQKEEYPGQLFRNTTLMTHFYKELLPFELTGAQQRVLREIYVDFCSGKQMNRLLQGDVGSGKTIVAFISMLMAIGNGAQACLMAPTEILADQHYNGLKPFADALGLNLGILTGSTNQKRRRVLHEELQSGQMHIIVGTHALLEDVVQFKNLGLCIIDEQHRFGVAQRAKMWAKNPTVPPHILVMTATPIPRTLAMTLYGNLDVSVIDELPKGRKPIKTVHKYDKHRSEVFGFMRQQIELGRQVYVVYPLIEESEKLDYKDLMDGYESIQRAFPRPTYEVGILHGRMLAYEKDDEMKRFLKGETQIMVATTVIEVGVNVPNASVMVIESAERFGLAQLHQLRGRVGRGAEQSYCILMTGYKLSSDTRTRLETMVRTNNGFEIADVDLQLRGPGDLTGTQQSGIMDLMIADLAKDGPILTAARESAQRILEEDPNLVLPQHAPIRNHLDSIKQTESNWSRIS</sequence>
<keyword evidence="10 15" id="KW-0234">DNA repair</keyword>
<dbReference type="InterPro" id="IPR045562">
    <property type="entry name" value="RecG_dom3_C"/>
</dbReference>
<dbReference type="SMART" id="SM00490">
    <property type="entry name" value="HELICc"/>
    <property type="match status" value="1"/>
</dbReference>
<evidence type="ECO:0000259" key="16">
    <source>
        <dbReference type="PROSITE" id="PS51192"/>
    </source>
</evidence>
<evidence type="ECO:0000256" key="13">
    <source>
        <dbReference type="ARBA" id="ARBA00034808"/>
    </source>
</evidence>
<dbReference type="InterPro" id="IPR001650">
    <property type="entry name" value="Helicase_C-like"/>
</dbReference>
<evidence type="ECO:0000256" key="10">
    <source>
        <dbReference type="ARBA" id="ARBA00023204"/>
    </source>
</evidence>
<dbReference type="InterPro" id="IPR012340">
    <property type="entry name" value="NA-bd_OB-fold"/>
</dbReference>
<dbReference type="AlphaFoldDB" id="I2GLC2"/>
<evidence type="ECO:0000256" key="7">
    <source>
        <dbReference type="ARBA" id="ARBA00022840"/>
    </source>
</evidence>
<feature type="domain" description="Helicase C-terminal" evidence="17">
    <location>
        <begin position="464"/>
        <end position="639"/>
    </location>
</feature>
<dbReference type="SUPFAM" id="SSF52540">
    <property type="entry name" value="P-loop containing nucleoside triphosphate hydrolases"/>
    <property type="match status" value="2"/>
</dbReference>
<dbReference type="Pfam" id="PF00270">
    <property type="entry name" value="DEAD"/>
    <property type="match status" value="1"/>
</dbReference>
<dbReference type="EMBL" id="CAIT01000007">
    <property type="protein sequence ID" value="CCH54698.1"/>
    <property type="molecule type" value="Genomic_DNA"/>
</dbReference>
<dbReference type="GO" id="GO:0003677">
    <property type="term" value="F:DNA binding"/>
    <property type="evidence" value="ECO:0007669"/>
    <property type="project" value="UniProtKB-KW"/>
</dbReference>
<keyword evidence="3 15" id="KW-0547">Nucleotide-binding</keyword>
<dbReference type="GO" id="GO:0006310">
    <property type="term" value="P:DNA recombination"/>
    <property type="evidence" value="ECO:0007669"/>
    <property type="project" value="UniProtKB-UniRule"/>
</dbReference>
<evidence type="ECO:0000313" key="18">
    <source>
        <dbReference type="EMBL" id="CCH54698.1"/>
    </source>
</evidence>
<evidence type="ECO:0000256" key="12">
    <source>
        <dbReference type="ARBA" id="ARBA00034617"/>
    </source>
</evidence>
<dbReference type="GO" id="GO:0043138">
    <property type="term" value="F:3'-5' DNA helicase activity"/>
    <property type="evidence" value="ECO:0007669"/>
    <property type="project" value="UniProtKB-EC"/>
</dbReference>
<organism evidence="18 19">
    <name type="scientific">Fibrisoma limi BUZ 3</name>
    <dbReference type="NCBI Taxonomy" id="1185876"/>
    <lineage>
        <taxon>Bacteria</taxon>
        <taxon>Pseudomonadati</taxon>
        <taxon>Bacteroidota</taxon>
        <taxon>Cytophagia</taxon>
        <taxon>Cytophagales</taxon>
        <taxon>Spirosomataceae</taxon>
        <taxon>Fibrisoma</taxon>
    </lineage>
</organism>
<gene>
    <name evidence="18" type="ORF">BN8_03896</name>
</gene>
<dbReference type="PROSITE" id="PS51192">
    <property type="entry name" value="HELICASE_ATP_BIND_1"/>
    <property type="match status" value="1"/>
</dbReference>
<comment type="catalytic activity">
    <reaction evidence="12 15">
        <text>Couples ATP hydrolysis with the unwinding of duplex DNA by translocating in the 3'-5' direction.</text>
        <dbReference type="EC" id="5.6.2.4"/>
    </reaction>
</comment>
<evidence type="ECO:0000256" key="14">
    <source>
        <dbReference type="ARBA" id="ARBA00048988"/>
    </source>
</evidence>
<dbReference type="InterPro" id="IPR027417">
    <property type="entry name" value="P-loop_NTPase"/>
</dbReference>
<dbReference type="InterPro" id="IPR004609">
    <property type="entry name" value="ATP-dep_DNA_helicase_RecG"/>
</dbReference>
<dbReference type="GO" id="GO:0006281">
    <property type="term" value="P:DNA repair"/>
    <property type="evidence" value="ECO:0007669"/>
    <property type="project" value="UniProtKB-UniRule"/>
</dbReference>
<evidence type="ECO:0000256" key="6">
    <source>
        <dbReference type="ARBA" id="ARBA00022806"/>
    </source>
</evidence>
<dbReference type="InterPro" id="IPR033454">
    <property type="entry name" value="RecG_wedge"/>
</dbReference>
<comment type="caution">
    <text evidence="18">The sequence shown here is derived from an EMBL/GenBank/DDBJ whole genome shotgun (WGS) entry which is preliminary data.</text>
</comment>
<dbReference type="SMART" id="SM00487">
    <property type="entry name" value="DEXDc"/>
    <property type="match status" value="1"/>
</dbReference>
<evidence type="ECO:0000259" key="17">
    <source>
        <dbReference type="PROSITE" id="PS51194"/>
    </source>
</evidence>
<dbReference type="InterPro" id="IPR047112">
    <property type="entry name" value="RecG/Mfd"/>
</dbReference>
<dbReference type="Gene3D" id="2.40.50.140">
    <property type="entry name" value="Nucleic acid-binding proteins"/>
    <property type="match status" value="1"/>
</dbReference>
<dbReference type="PROSITE" id="PS51194">
    <property type="entry name" value="HELICASE_CTER"/>
    <property type="match status" value="1"/>
</dbReference>
<dbReference type="InterPro" id="IPR011545">
    <property type="entry name" value="DEAD/DEAH_box_helicase_dom"/>
</dbReference>
<evidence type="ECO:0000256" key="3">
    <source>
        <dbReference type="ARBA" id="ARBA00022741"/>
    </source>
</evidence>